<dbReference type="InterPro" id="IPR024752">
    <property type="entry name" value="Myb/SANT-like_dom"/>
</dbReference>
<dbReference type="Proteomes" id="UP001417504">
    <property type="component" value="Unassembled WGS sequence"/>
</dbReference>
<sequence>MVSEYPVCLDGVGLSCIGLVGYELRGAAQDITRDELGDEVKVPRRKWVHTEDVALVNALYEMVINGGYKPDNGFKLGFLTHLEQAIRDVCPDSGIRAKPHIESRLKYLKTGRGIVNDMIQVIKDGSSGFGFDSTSSMIIASDDVWEDYLKNFPTAKDWRNKSFPHYEKCCFIFGNDRVTGEDTRGPDDVLGDGDDTDSSTESETKTTP</sequence>
<dbReference type="PANTHER" id="PTHR46250">
    <property type="entry name" value="MYB/SANT-LIKE DNA-BINDING DOMAIN PROTEIN-RELATED"/>
    <property type="match status" value="1"/>
</dbReference>
<name>A0AAP0JQ40_9MAGN</name>
<dbReference type="AlphaFoldDB" id="A0AAP0JQ40"/>
<organism evidence="3 4">
    <name type="scientific">Stephania japonica</name>
    <dbReference type="NCBI Taxonomy" id="461633"/>
    <lineage>
        <taxon>Eukaryota</taxon>
        <taxon>Viridiplantae</taxon>
        <taxon>Streptophyta</taxon>
        <taxon>Embryophyta</taxon>
        <taxon>Tracheophyta</taxon>
        <taxon>Spermatophyta</taxon>
        <taxon>Magnoliopsida</taxon>
        <taxon>Ranunculales</taxon>
        <taxon>Menispermaceae</taxon>
        <taxon>Menispermoideae</taxon>
        <taxon>Cissampelideae</taxon>
        <taxon>Stephania</taxon>
    </lineage>
</organism>
<keyword evidence="4" id="KW-1185">Reference proteome</keyword>
<accession>A0AAP0JQ40</accession>
<evidence type="ECO:0000313" key="4">
    <source>
        <dbReference type="Proteomes" id="UP001417504"/>
    </source>
</evidence>
<feature type="region of interest" description="Disordered" evidence="1">
    <location>
        <begin position="180"/>
        <end position="208"/>
    </location>
</feature>
<comment type="caution">
    <text evidence="3">The sequence shown here is derived from an EMBL/GenBank/DDBJ whole genome shotgun (WGS) entry which is preliminary data.</text>
</comment>
<gene>
    <name evidence="3" type="ORF">Sjap_008503</name>
</gene>
<evidence type="ECO:0000256" key="1">
    <source>
        <dbReference type="SAM" id="MobiDB-lite"/>
    </source>
</evidence>
<reference evidence="3 4" key="1">
    <citation type="submission" date="2024-01" db="EMBL/GenBank/DDBJ databases">
        <title>Genome assemblies of Stephania.</title>
        <authorList>
            <person name="Yang L."/>
        </authorList>
    </citation>
    <scope>NUCLEOTIDE SEQUENCE [LARGE SCALE GENOMIC DNA]</scope>
    <source>
        <strain evidence="3">QJT</strain>
        <tissue evidence="3">Leaf</tissue>
    </source>
</reference>
<evidence type="ECO:0000313" key="3">
    <source>
        <dbReference type="EMBL" id="KAK9137909.1"/>
    </source>
</evidence>
<dbReference type="EMBL" id="JBBNAE010000003">
    <property type="protein sequence ID" value="KAK9137909.1"/>
    <property type="molecule type" value="Genomic_DNA"/>
</dbReference>
<feature type="domain" description="Myb/SANT-like" evidence="2">
    <location>
        <begin position="46"/>
        <end position="148"/>
    </location>
</feature>
<protein>
    <recommendedName>
        <fullName evidence="2">Myb/SANT-like domain-containing protein</fullName>
    </recommendedName>
</protein>
<dbReference type="PANTHER" id="PTHR46250:SF17">
    <property type="entry name" value="MYB_SANT-LIKE DOMAIN-CONTAINING PROTEIN"/>
    <property type="match status" value="1"/>
</dbReference>
<dbReference type="Pfam" id="PF12776">
    <property type="entry name" value="Myb_DNA-bind_3"/>
    <property type="match status" value="1"/>
</dbReference>
<feature type="compositionally biased region" description="Acidic residues" evidence="1">
    <location>
        <begin position="189"/>
        <end position="200"/>
    </location>
</feature>
<evidence type="ECO:0000259" key="2">
    <source>
        <dbReference type="Pfam" id="PF12776"/>
    </source>
</evidence>
<proteinExistence type="predicted"/>